<keyword evidence="4 16" id="KW-0645">Protease</keyword>
<keyword evidence="12" id="KW-0865">Zymogen</keyword>
<evidence type="ECO:0000256" key="7">
    <source>
        <dbReference type="ARBA" id="ARBA00022801"/>
    </source>
</evidence>
<dbReference type="GO" id="GO:0007155">
    <property type="term" value="P:cell adhesion"/>
    <property type="evidence" value="ECO:0007669"/>
    <property type="project" value="UniProtKB-KW"/>
</dbReference>
<evidence type="ECO:0000256" key="14">
    <source>
        <dbReference type="ARBA" id="ARBA00023180"/>
    </source>
</evidence>
<evidence type="ECO:0000256" key="12">
    <source>
        <dbReference type="ARBA" id="ARBA00023145"/>
    </source>
</evidence>
<dbReference type="AlphaFoldDB" id="A0AAW0EQU3"/>
<dbReference type="SUPFAM" id="SSF55486">
    <property type="entry name" value="Metalloproteases ('zincins'), catalytic domain"/>
    <property type="match status" value="1"/>
</dbReference>
<evidence type="ECO:0000256" key="1">
    <source>
        <dbReference type="ARBA" id="ARBA00001249"/>
    </source>
</evidence>
<proteinExistence type="inferred from homology"/>
<gene>
    <name evidence="17" type="ORF">NESM_000587700</name>
</gene>
<dbReference type="GO" id="GO:0006508">
    <property type="term" value="P:proteolysis"/>
    <property type="evidence" value="ECO:0007669"/>
    <property type="project" value="UniProtKB-KW"/>
</dbReference>
<keyword evidence="10 15" id="KW-0482">Metalloprotease</keyword>
<comment type="caution">
    <text evidence="17">The sequence shown here is derived from an EMBL/GenBank/DDBJ whole genome shotgun (WGS) entry which is preliminary data.</text>
</comment>
<keyword evidence="13" id="KW-1015">Disulfide bond</keyword>
<dbReference type="InterPro" id="IPR001577">
    <property type="entry name" value="Peptidase_M8"/>
</dbReference>
<evidence type="ECO:0000256" key="2">
    <source>
        <dbReference type="ARBA" id="ARBA00004370"/>
    </source>
</evidence>
<dbReference type="PANTHER" id="PTHR10942">
    <property type="entry name" value="LEISHMANOLYSIN-LIKE PEPTIDASE"/>
    <property type="match status" value="1"/>
</dbReference>
<dbReference type="GO" id="GO:0046872">
    <property type="term" value="F:metal ion binding"/>
    <property type="evidence" value="ECO:0007669"/>
    <property type="project" value="UniProtKB-KW"/>
</dbReference>
<dbReference type="PRINTS" id="PR00782">
    <property type="entry name" value="LSHMANOLYSIN"/>
</dbReference>
<dbReference type="Gene3D" id="3.90.132.10">
    <property type="entry name" value="Leishmanolysin , domain 2"/>
    <property type="match status" value="1"/>
</dbReference>
<evidence type="ECO:0000256" key="15">
    <source>
        <dbReference type="PIRSR" id="PIRSR601577-2"/>
    </source>
</evidence>
<reference evidence="17 18" key="1">
    <citation type="journal article" date="2021" name="MBio">
        <title>A New Model Trypanosomatid, Novymonas esmeraldas: Genomic Perception of Its 'Candidatus Pandoraea novymonadis' Endosymbiont.</title>
        <authorList>
            <person name="Zakharova A."/>
            <person name="Saura A."/>
            <person name="Butenko A."/>
            <person name="Podesvova L."/>
            <person name="Warmusova S."/>
            <person name="Kostygov A.Y."/>
            <person name="Nenarokova A."/>
            <person name="Lukes J."/>
            <person name="Opperdoes F.R."/>
            <person name="Yurchenko V."/>
        </authorList>
    </citation>
    <scope>NUCLEOTIDE SEQUENCE [LARGE SCALE GENOMIC DNA]</scope>
    <source>
        <strain evidence="17 18">E262AT.01</strain>
    </source>
</reference>
<protein>
    <recommendedName>
        <fullName evidence="16">Leishmanolysin-like peptidase</fullName>
        <ecNumber evidence="16">3.4.24.-</ecNumber>
    </recommendedName>
</protein>
<accession>A0AAW0EQU3</accession>
<dbReference type="PANTHER" id="PTHR10942:SF0">
    <property type="entry name" value="LEISHMANOLYSIN-LIKE PEPTIDASE"/>
    <property type="match status" value="1"/>
</dbReference>
<keyword evidence="7 16" id="KW-0378">Hydrolase</keyword>
<keyword evidence="6" id="KW-0732">Signal</keyword>
<dbReference type="Proteomes" id="UP001430356">
    <property type="component" value="Unassembled WGS sequence"/>
</dbReference>
<organism evidence="17 18">
    <name type="scientific">Novymonas esmeraldas</name>
    <dbReference type="NCBI Taxonomy" id="1808958"/>
    <lineage>
        <taxon>Eukaryota</taxon>
        <taxon>Discoba</taxon>
        <taxon>Euglenozoa</taxon>
        <taxon>Kinetoplastea</taxon>
        <taxon>Metakinetoplastina</taxon>
        <taxon>Trypanosomatida</taxon>
        <taxon>Trypanosomatidae</taxon>
        <taxon>Novymonas</taxon>
    </lineage>
</organism>
<dbReference type="GO" id="GO:0016020">
    <property type="term" value="C:membrane"/>
    <property type="evidence" value="ECO:0007669"/>
    <property type="project" value="UniProtKB-SubCell"/>
</dbReference>
<evidence type="ECO:0000256" key="10">
    <source>
        <dbReference type="ARBA" id="ARBA00023049"/>
    </source>
</evidence>
<dbReference type="EC" id="3.4.24.-" evidence="16"/>
<evidence type="ECO:0000256" key="3">
    <source>
        <dbReference type="ARBA" id="ARBA00005860"/>
    </source>
</evidence>
<evidence type="ECO:0000313" key="18">
    <source>
        <dbReference type="Proteomes" id="UP001430356"/>
    </source>
</evidence>
<evidence type="ECO:0000256" key="8">
    <source>
        <dbReference type="ARBA" id="ARBA00022833"/>
    </source>
</evidence>
<dbReference type="GO" id="GO:0004222">
    <property type="term" value="F:metalloendopeptidase activity"/>
    <property type="evidence" value="ECO:0007669"/>
    <property type="project" value="UniProtKB-UniRule"/>
</dbReference>
<name>A0AAW0EQU3_9TRYP</name>
<evidence type="ECO:0000256" key="9">
    <source>
        <dbReference type="ARBA" id="ARBA00022889"/>
    </source>
</evidence>
<evidence type="ECO:0000256" key="16">
    <source>
        <dbReference type="RuleBase" id="RU366077"/>
    </source>
</evidence>
<feature type="binding site" evidence="15">
    <location>
        <position position="79"/>
    </location>
    <ligand>
        <name>Zn(2+)</name>
        <dbReference type="ChEBI" id="CHEBI:29105"/>
        <note>catalytic</note>
    </ligand>
</feature>
<comment type="cofactor">
    <cofactor evidence="15 16">
        <name>Zn(2+)</name>
        <dbReference type="ChEBI" id="CHEBI:29105"/>
    </cofactor>
    <text evidence="15 16">Binds 1 zinc ion per subunit.</text>
</comment>
<dbReference type="GO" id="GO:0005737">
    <property type="term" value="C:cytoplasm"/>
    <property type="evidence" value="ECO:0007669"/>
    <property type="project" value="TreeGrafter"/>
</dbReference>
<keyword evidence="14" id="KW-0325">Glycoprotein</keyword>
<dbReference type="Pfam" id="PF01457">
    <property type="entry name" value="Peptidase_M8"/>
    <property type="match status" value="1"/>
</dbReference>
<evidence type="ECO:0000256" key="5">
    <source>
        <dbReference type="ARBA" id="ARBA00022723"/>
    </source>
</evidence>
<keyword evidence="18" id="KW-1185">Reference proteome</keyword>
<keyword evidence="9" id="KW-0130">Cell adhesion</keyword>
<keyword evidence="11" id="KW-0472">Membrane</keyword>
<comment type="similarity">
    <text evidence="3 16">Belongs to the peptidase M8 family.</text>
</comment>
<evidence type="ECO:0000256" key="11">
    <source>
        <dbReference type="ARBA" id="ARBA00023136"/>
    </source>
</evidence>
<comment type="catalytic activity">
    <reaction evidence="1">
        <text>Preference for hydrophobic residues at P1 and P1' and basic residues at P2' and P3'. A model nonapeptide is cleaved at -Ala-Tyr-|-Leu-Lys-Lys-.</text>
        <dbReference type="EC" id="3.4.24.36"/>
    </reaction>
</comment>
<keyword evidence="5 15" id="KW-0479">Metal-binding</keyword>
<evidence type="ECO:0000313" key="17">
    <source>
        <dbReference type="EMBL" id="KAK7196502.1"/>
    </source>
</evidence>
<keyword evidence="8 15" id="KW-0862">Zinc</keyword>
<sequence length="113" mass="12299">MCSRSASWRTEILHALGFSARNFHTRMMLDGAVAVRGKKAGPVIKSPMVLAQARAQYGCTTQAFLELEDMSGEGTAYSHWKRRSMKDDVMALVSGANVYSALTIAAKKKKCAA</sequence>
<evidence type="ECO:0000256" key="6">
    <source>
        <dbReference type="ARBA" id="ARBA00022729"/>
    </source>
</evidence>
<dbReference type="EMBL" id="JAECZO010000077">
    <property type="protein sequence ID" value="KAK7196502.1"/>
    <property type="molecule type" value="Genomic_DNA"/>
</dbReference>
<evidence type="ECO:0000256" key="13">
    <source>
        <dbReference type="ARBA" id="ARBA00023157"/>
    </source>
</evidence>
<comment type="subcellular location">
    <subcellularLocation>
        <location evidence="2">Membrane</location>
    </subcellularLocation>
</comment>
<evidence type="ECO:0000256" key="4">
    <source>
        <dbReference type="ARBA" id="ARBA00022670"/>
    </source>
</evidence>